<keyword evidence="1" id="KW-0472">Membrane</keyword>
<reference evidence="4" key="1">
    <citation type="journal article" date="2019" name="Int. J. Syst. Evol. Microbiol.">
        <title>The Global Catalogue of Microorganisms (GCM) 10K type strain sequencing project: providing services to taxonomists for standard genome sequencing and annotation.</title>
        <authorList>
            <consortium name="The Broad Institute Genomics Platform"/>
            <consortium name="The Broad Institute Genome Sequencing Center for Infectious Disease"/>
            <person name="Wu L."/>
            <person name="Ma J."/>
        </authorList>
    </citation>
    <scope>NUCLEOTIDE SEQUENCE [LARGE SCALE GENOMIC DNA]</scope>
    <source>
        <strain evidence="4">CGMCC 1.12942</strain>
    </source>
</reference>
<dbReference type="Proteomes" id="UP001596500">
    <property type="component" value="Unassembled WGS sequence"/>
</dbReference>
<evidence type="ECO:0000313" key="3">
    <source>
        <dbReference type="EMBL" id="MFC7440184.1"/>
    </source>
</evidence>
<accession>A0ABW2RGS4</accession>
<evidence type="ECO:0000256" key="1">
    <source>
        <dbReference type="SAM" id="Phobius"/>
    </source>
</evidence>
<feature type="signal peptide" evidence="2">
    <location>
        <begin position="1"/>
        <end position="26"/>
    </location>
</feature>
<feature type="chain" id="PRO_5046675438" evidence="2">
    <location>
        <begin position="27"/>
        <end position="370"/>
    </location>
</feature>
<proteinExistence type="predicted"/>
<comment type="caution">
    <text evidence="3">The sequence shown here is derived from an EMBL/GenBank/DDBJ whole genome shotgun (WGS) entry which is preliminary data.</text>
</comment>
<dbReference type="EMBL" id="JBHTBW010000006">
    <property type="protein sequence ID" value="MFC7440184.1"/>
    <property type="molecule type" value="Genomic_DNA"/>
</dbReference>
<feature type="transmembrane region" description="Helical" evidence="1">
    <location>
        <begin position="344"/>
        <end position="364"/>
    </location>
</feature>
<sequence length="370" mass="40806">MRKFLSLAMTWLLVFTVLLLGTPVWATENDAATRYNLTSDCRPDDQTVKLRITNDSDQDENYMLSLHGGSEKFAGIVKAHGNAEQIVPWKSAYDTWILEIAGQQVTKAVGDSPKCETEGPTPELTITGDGMGNVFANMTNAKEAKGTWTYLIEDYTPIIHQGVEGLRDEANFEHYLSPMVPEETFSVTVIFEGVVDGKAGFKLTGTVKLKVKVHPHQYEMAYQYKFEDCKHKIGGQVLGAKEISTWWEIEIYKQDGTRVAIKDQMGSRSTSFSAEFDVVPVGKYTARIALVPDSTYIDRKPGFAIATFPLEVTEKQFKACKSTPLKPPAIGNPREGGPLPKTTTVYPIAAIAGGVVLLVGVTLLKFRRAA</sequence>
<evidence type="ECO:0000313" key="4">
    <source>
        <dbReference type="Proteomes" id="UP001596500"/>
    </source>
</evidence>
<evidence type="ECO:0000256" key="2">
    <source>
        <dbReference type="SAM" id="SignalP"/>
    </source>
</evidence>
<gene>
    <name evidence="3" type="ORF">ACFQNG_03265</name>
</gene>
<keyword evidence="4" id="KW-1185">Reference proteome</keyword>
<organism evidence="3 4">
    <name type="scientific">Laceyella putida</name>
    <dbReference type="NCBI Taxonomy" id="110101"/>
    <lineage>
        <taxon>Bacteria</taxon>
        <taxon>Bacillati</taxon>
        <taxon>Bacillota</taxon>
        <taxon>Bacilli</taxon>
        <taxon>Bacillales</taxon>
        <taxon>Thermoactinomycetaceae</taxon>
        <taxon>Laceyella</taxon>
    </lineage>
</organism>
<name>A0ABW2RGS4_9BACL</name>
<dbReference type="RefSeq" id="WP_379863401.1">
    <property type="nucleotide sequence ID" value="NZ_JBHTBW010000006.1"/>
</dbReference>
<keyword evidence="1" id="KW-1133">Transmembrane helix</keyword>
<keyword evidence="1" id="KW-0812">Transmembrane</keyword>
<keyword evidence="2" id="KW-0732">Signal</keyword>
<protein>
    <submittedName>
        <fullName evidence="3">Uncharacterized protein</fullName>
    </submittedName>
</protein>